<evidence type="ECO:0000256" key="7">
    <source>
        <dbReference type="SAM" id="MobiDB-lite"/>
    </source>
</evidence>
<gene>
    <name evidence="9" type="ORF">AXG93_1793s1370</name>
    <name evidence="8" type="ORF">Mp_4g17920</name>
</gene>
<reference evidence="11" key="3">
    <citation type="journal article" date="2020" name="Curr. Biol.">
        <title>Chromatin organization in early land plants reveals an ancestral association between H3K27me3, transposons, and constitutive heterochromatin.</title>
        <authorList>
            <person name="Montgomery S.A."/>
            <person name="Tanizawa Y."/>
            <person name="Galik B."/>
            <person name="Wang N."/>
            <person name="Ito T."/>
            <person name="Mochizuki T."/>
            <person name="Akimcheva S."/>
            <person name="Bowman J.L."/>
            <person name="Cognat V."/>
            <person name="Marechal-Drouard L."/>
            <person name="Ekker H."/>
            <person name="Hong S.F."/>
            <person name="Kohchi T."/>
            <person name="Lin S.S."/>
            <person name="Liu L.D."/>
            <person name="Nakamura Y."/>
            <person name="Valeeva L.R."/>
            <person name="Shakirov E.V."/>
            <person name="Shippen D.E."/>
            <person name="Wei W.L."/>
            <person name="Yagura M."/>
            <person name="Yamaoka S."/>
            <person name="Yamato K.T."/>
            <person name="Liu C."/>
            <person name="Berger F."/>
        </authorList>
    </citation>
    <scope>NUCLEOTIDE SEQUENCE [LARGE SCALE GENOMIC DNA]</scope>
    <source>
        <strain evidence="11">Tak-1</strain>
    </source>
</reference>
<dbReference type="SUPFAM" id="SSF53474">
    <property type="entry name" value="alpha/beta-Hydrolases"/>
    <property type="match status" value="1"/>
</dbReference>
<reference evidence="9 10" key="1">
    <citation type="submission" date="2016-03" db="EMBL/GenBank/DDBJ databases">
        <title>Mechanisms controlling the formation of the plant cell surface in tip-growing cells are functionally conserved among land plants.</title>
        <authorList>
            <person name="Honkanen S."/>
            <person name="Jones V.A."/>
            <person name="Morieri G."/>
            <person name="Champion C."/>
            <person name="Hetherington A.J."/>
            <person name="Kelly S."/>
            <person name="Saint-Marcoux D."/>
            <person name="Proust H."/>
            <person name="Prescott H."/>
            <person name="Dolan L."/>
        </authorList>
    </citation>
    <scope>NUCLEOTIDE SEQUENCE [LARGE SCALE GENOMIC DNA]</scope>
    <source>
        <strain evidence="10">cv. Tak-1 and cv. Tak-2</strain>
        <tissue evidence="9">Whole gametophyte</tissue>
    </source>
</reference>
<dbReference type="PANTHER" id="PTHR48182">
    <property type="entry name" value="PROTEIN SERAC1"/>
    <property type="match status" value="1"/>
</dbReference>
<keyword evidence="6" id="KW-0472">Membrane</keyword>
<dbReference type="GO" id="GO:0005783">
    <property type="term" value="C:endoplasmic reticulum"/>
    <property type="evidence" value="ECO:0007669"/>
    <property type="project" value="UniProtKB-SubCell"/>
</dbReference>
<dbReference type="Proteomes" id="UP001162541">
    <property type="component" value="Chromosome 4"/>
</dbReference>
<organism evidence="9 10">
    <name type="scientific">Marchantia polymorpha subsp. ruderalis</name>
    <dbReference type="NCBI Taxonomy" id="1480154"/>
    <lineage>
        <taxon>Eukaryota</taxon>
        <taxon>Viridiplantae</taxon>
        <taxon>Streptophyta</taxon>
        <taxon>Embryophyta</taxon>
        <taxon>Marchantiophyta</taxon>
        <taxon>Marchantiopsida</taxon>
        <taxon>Marchantiidae</taxon>
        <taxon>Marchantiales</taxon>
        <taxon>Marchantiaceae</taxon>
        <taxon>Marchantia</taxon>
    </lineage>
</organism>
<keyword evidence="10" id="KW-1185">Reference proteome</keyword>
<keyword evidence="4" id="KW-0256">Endoplasmic reticulum</keyword>
<dbReference type="AlphaFoldDB" id="A0A176WHV4"/>
<evidence type="ECO:0000313" key="10">
    <source>
        <dbReference type="Proteomes" id="UP000077202"/>
    </source>
</evidence>
<evidence type="ECO:0000313" key="8">
    <source>
        <dbReference type="EMBL" id="BBN09190.1"/>
    </source>
</evidence>
<dbReference type="EMBL" id="LVLJ01000882">
    <property type="protein sequence ID" value="OAE32203.1"/>
    <property type="molecule type" value="Genomic_DNA"/>
</dbReference>
<evidence type="ECO:0000256" key="2">
    <source>
        <dbReference type="ARBA" id="ARBA00004240"/>
    </source>
</evidence>
<reference evidence="8" key="2">
    <citation type="journal article" date="2019" name="Curr. Biol.">
        <title>Chromatin organization in early land plants reveals an ancestral association between H3K27me3, transposons, and constitutive heterochromatin.</title>
        <authorList>
            <person name="Montgomery S.A."/>
            <person name="Tanizawa Y."/>
            <person name="Galik B."/>
            <person name="Wang N."/>
            <person name="Ito T."/>
            <person name="Mochizuki T."/>
            <person name="Akimcheva S."/>
            <person name="Bowman J."/>
            <person name="Cognat V."/>
            <person name="Drouard L."/>
            <person name="Ekker H."/>
            <person name="Houng S."/>
            <person name="Kohchi T."/>
            <person name="Lin S."/>
            <person name="Liu L.D."/>
            <person name="Nakamura Y."/>
            <person name="Valeeva L.R."/>
            <person name="Shakirov E.V."/>
            <person name="Shippen D.E."/>
            <person name="Wei W."/>
            <person name="Yagura M."/>
            <person name="Yamaoka S."/>
            <person name="Yamato K.T."/>
            <person name="Liu C."/>
            <person name="Berger F."/>
        </authorList>
    </citation>
    <scope>NUCLEOTIDE SEQUENCE [LARGE SCALE GENOMIC DNA]</scope>
    <source>
        <strain evidence="8">Tak-1</strain>
    </source>
</reference>
<evidence type="ECO:0000313" key="11">
    <source>
        <dbReference type="Proteomes" id="UP001162541"/>
    </source>
</evidence>
<dbReference type="GO" id="GO:0005739">
    <property type="term" value="C:mitochondrion"/>
    <property type="evidence" value="ECO:0007669"/>
    <property type="project" value="UniProtKB-SubCell"/>
</dbReference>
<evidence type="ECO:0000313" key="9">
    <source>
        <dbReference type="EMBL" id="OAE32203.1"/>
    </source>
</evidence>
<dbReference type="EMBL" id="AP019869">
    <property type="protein sequence ID" value="BBN09190.1"/>
    <property type="molecule type" value="Genomic_DNA"/>
</dbReference>
<dbReference type="Proteomes" id="UP000077202">
    <property type="component" value="Unassembled WGS sequence"/>
</dbReference>
<comment type="subcellular location">
    <subcellularLocation>
        <location evidence="2">Endoplasmic reticulum</location>
    </subcellularLocation>
    <subcellularLocation>
        <location evidence="3">Membrane</location>
    </subcellularLocation>
    <subcellularLocation>
        <location evidence="1">Mitochondrion</location>
    </subcellularLocation>
</comment>
<dbReference type="PANTHER" id="PTHR48182:SF2">
    <property type="entry name" value="PROTEIN SERAC1"/>
    <property type="match status" value="1"/>
</dbReference>
<dbReference type="InterPro" id="IPR029058">
    <property type="entry name" value="AB_hydrolase_fold"/>
</dbReference>
<name>A0A176WHV4_MARPO</name>
<proteinExistence type="predicted"/>
<dbReference type="InterPro" id="IPR052374">
    <property type="entry name" value="SERAC1"/>
</dbReference>
<sequence length="406" mass="45265">MGNSASVSASVSAVAKVLVSAVSRAGEGDARVRHHALDAAHVNQVLGKSGHDKVSHTIPPGGGCPPSPAAVVPRDLNDARSEQDFDKSPLAAATSDSEGPAFHAYTRNLKESTELVKDSVYELVRENRPDVEFVFFHGLQPDNANIAHAFWRTWKSRHSEECWLVDLLPKLLNGTRREIKPRVLSVSYENSSQLPHWGFTTSPIDQFSTPKSLMLDLFGNEDTAVGQRFLVPVVLVGHDLGGILIKSLLMKIKKTQADRKASPKVLRNLDRFHRNLSALVFFATPESGYSKLDDKIPARFNNPSMRFLRVLNREAARVNAEFNMAKFQIPTLRIYESAETNQGKYVNELVIPRNFGTPERYNHYTAPCEDHFQVCQPTGADSTTARRFAQFVVDLVEELREDEDFA</sequence>
<evidence type="ECO:0000256" key="3">
    <source>
        <dbReference type="ARBA" id="ARBA00004370"/>
    </source>
</evidence>
<evidence type="ECO:0000256" key="6">
    <source>
        <dbReference type="ARBA" id="ARBA00023136"/>
    </source>
</evidence>
<evidence type="ECO:0000256" key="4">
    <source>
        <dbReference type="ARBA" id="ARBA00022824"/>
    </source>
</evidence>
<keyword evidence="5" id="KW-0496">Mitochondrion</keyword>
<feature type="region of interest" description="Disordered" evidence="7">
    <location>
        <begin position="50"/>
        <end position="73"/>
    </location>
</feature>
<accession>A0A176WHV4</accession>
<dbReference type="GO" id="GO:0016020">
    <property type="term" value="C:membrane"/>
    <property type="evidence" value="ECO:0007669"/>
    <property type="project" value="UniProtKB-SubCell"/>
</dbReference>
<evidence type="ECO:0000256" key="1">
    <source>
        <dbReference type="ARBA" id="ARBA00004173"/>
    </source>
</evidence>
<protein>
    <submittedName>
        <fullName evidence="9">Uncharacterized protein</fullName>
    </submittedName>
</protein>
<evidence type="ECO:0000256" key="5">
    <source>
        <dbReference type="ARBA" id="ARBA00023128"/>
    </source>
</evidence>